<feature type="region of interest" description="Disordered" evidence="1">
    <location>
        <begin position="1"/>
        <end position="29"/>
    </location>
</feature>
<accession>A0ABR4D4P3</accession>
<sequence>MATKGRKEKAPTSITTSTTNPSIVSLDPTTPLDPGPLISDILRTGYCVPGSVFLVEGVERSVRFGDEPGSSLDGARELDPGRHHRRGQSSHDPNRHKRPRRAVRLLLGDGELCIQAFVRSEMHCFVDSGKVYEGCYVRLDKFGLVAVDARSGGGGGGGGGSRKGEEGGGQVVYLDVRDMVTVGWNEKYMAMLGKDTKGSERLDVAEKTTRRLGGNHEADENARGEDVDEGEKQDGFREEDEFDEEVEEELMRLVDGHESARPTTTDAEPPPSRQQHRTEPDAKKKRDDDYLSDSDSAFETLLVSVERAAERRIALSLTPKPARADPGYQENQQHQARYRKQQQQNDHQQPRKQHVQPQPQQPAAQQHPAPIPKPRPWLPTSATTPLKLTTLSQIPHLPYRQNWMVNVLAVVSWISPCVEPSRIPPSYLQRTARLADPTIDFAPVNNDAPAKENGVLLTVHLGPETFHPAPGTVVLLLGVKNHHAEGGSLRKYVSDALAGGASWWVESPENQGEEKGLGWCRQRAAALREWWDSMQP</sequence>
<feature type="compositionally biased region" description="Basic and acidic residues" evidence="1">
    <location>
        <begin position="201"/>
        <end position="236"/>
    </location>
</feature>
<feature type="compositionally biased region" description="Low complexity" evidence="1">
    <location>
        <begin position="11"/>
        <end position="29"/>
    </location>
</feature>
<dbReference type="GeneID" id="98127786"/>
<keyword evidence="3" id="KW-1185">Reference proteome</keyword>
<feature type="region of interest" description="Disordered" evidence="1">
    <location>
        <begin position="64"/>
        <end position="100"/>
    </location>
</feature>
<proteinExistence type="predicted"/>
<comment type="caution">
    <text evidence="2">The sequence shown here is derived from an EMBL/GenBank/DDBJ whole genome shotgun (WGS) entry which is preliminary data.</text>
</comment>
<feature type="compositionally biased region" description="Basic and acidic residues" evidence="1">
    <location>
        <begin position="249"/>
        <end position="260"/>
    </location>
</feature>
<name>A0ABR4D4P3_9PEZI</name>
<evidence type="ECO:0000313" key="3">
    <source>
        <dbReference type="Proteomes" id="UP001600064"/>
    </source>
</evidence>
<feature type="compositionally biased region" description="Acidic residues" evidence="1">
    <location>
        <begin position="237"/>
        <end position="248"/>
    </location>
</feature>
<dbReference type="Proteomes" id="UP001600064">
    <property type="component" value="Unassembled WGS sequence"/>
</dbReference>
<protein>
    <submittedName>
        <fullName evidence="2">Uncharacterized protein</fullName>
    </submittedName>
</protein>
<organism evidence="2 3">
    <name type="scientific">Remersonia thermophila</name>
    <dbReference type="NCBI Taxonomy" id="72144"/>
    <lineage>
        <taxon>Eukaryota</taxon>
        <taxon>Fungi</taxon>
        <taxon>Dikarya</taxon>
        <taxon>Ascomycota</taxon>
        <taxon>Pezizomycotina</taxon>
        <taxon>Sordariomycetes</taxon>
        <taxon>Sordariomycetidae</taxon>
        <taxon>Sordariales</taxon>
        <taxon>Sordariales incertae sedis</taxon>
        <taxon>Remersonia</taxon>
    </lineage>
</organism>
<feature type="compositionally biased region" description="Basic residues" evidence="1">
    <location>
        <begin position="82"/>
        <end position="100"/>
    </location>
</feature>
<dbReference type="RefSeq" id="XP_070864058.1">
    <property type="nucleotide sequence ID" value="XM_071013142.1"/>
</dbReference>
<feature type="region of interest" description="Disordered" evidence="1">
    <location>
        <begin position="316"/>
        <end position="382"/>
    </location>
</feature>
<gene>
    <name evidence="2" type="ORF">VTJ83DRAFT_6431</name>
</gene>
<feature type="compositionally biased region" description="Low complexity" evidence="1">
    <location>
        <begin position="355"/>
        <end position="368"/>
    </location>
</feature>
<reference evidence="2 3" key="1">
    <citation type="journal article" date="2024" name="Commun. Biol.">
        <title>Comparative genomic analysis of thermophilic fungi reveals convergent evolutionary adaptations and gene losses.</title>
        <authorList>
            <person name="Steindorff A.S."/>
            <person name="Aguilar-Pontes M.V."/>
            <person name="Robinson A.J."/>
            <person name="Andreopoulos B."/>
            <person name="LaButti K."/>
            <person name="Kuo A."/>
            <person name="Mondo S."/>
            <person name="Riley R."/>
            <person name="Otillar R."/>
            <person name="Haridas S."/>
            <person name="Lipzen A."/>
            <person name="Grimwood J."/>
            <person name="Schmutz J."/>
            <person name="Clum A."/>
            <person name="Reid I.D."/>
            <person name="Moisan M.C."/>
            <person name="Butler G."/>
            <person name="Nguyen T.T.M."/>
            <person name="Dewar K."/>
            <person name="Conant G."/>
            <person name="Drula E."/>
            <person name="Henrissat B."/>
            <person name="Hansel C."/>
            <person name="Singer S."/>
            <person name="Hutchinson M.I."/>
            <person name="de Vries R.P."/>
            <person name="Natvig D.O."/>
            <person name="Powell A.J."/>
            <person name="Tsang A."/>
            <person name="Grigoriev I.V."/>
        </authorList>
    </citation>
    <scope>NUCLEOTIDE SEQUENCE [LARGE SCALE GENOMIC DNA]</scope>
    <source>
        <strain evidence="2 3">ATCC 22073</strain>
    </source>
</reference>
<evidence type="ECO:0000313" key="2">
    <source>
        <dbReference type="EMBL" id="KAL2265331.1"/>
    </source>
</evidence>
<feature type="compositionally biased region" description="Basic and acidic residues" evidence="1">
    <location>
        <begin position="276"/>
        <end position="289"/>
    </location>
</feature>
<feature type="region of interest" description="Disordered" evidence="1">
    <location>
        <begin position="201"/>
        <end position="292"/>
    </location>
</feature>
<dbReference type="EMBL" id="JAZGUE010000006">
    <property type="protein sequence ID" value="KAL2265331.1"/>
    <property type="molecule type" value="Genomic_DNA"/>
</dbReference>
<evidence type="ECO:0000256" key="1">
    <source>
        <dbReference type="SAM" id="MobiDB-lite"/>
    </source>
</evidence>